<dbReference type="InterPro" id="IPR028082">
    <property type="entry name" value="Peripla_BP_I"/>
</dbReference>
<evidence type="ECO:0000259" key="4">
    <source>
        <dbReference type="PROSITE" id="PS50932"/>
    </source>
</evidence>
<dbReference type="PROSITE" id="PS50932">
    <property type="entry name" value="HTH_LACI_2"/>
    <property type="match status" value="1"/>
</dbReference>
<dbReference type="SMART" id="SM00354">
    <property type="entry name" value="HTH_LACI"/>
    <property type="match status" value="1"/>
</dbReference>
<dbReference type="RefSeq" id="WP_132211181.1">
    <property type="nucleotide sequence ID" value="NZ_SLWN01000007.1"/>
</dbReference>
<dbReference type="Gene3D" id="1.10.260.40">
    <property type="entry name" value="lambda repressor-like DNA-binding domains"/>
    <property type="match status" value="1"/>
</dbReference>
<proteinExistence type="predicted"/>
<dbReference type="Pfam" id="PF00356">
    <property type="entry name" value="LacI"/>
    <property type="match status" value="1"/>
</dbReference>
<dbReference type="EMBL" id="SLWN01000007">
    <property type="protein sequence ID" value="TCO26568.1"/>
    <property type="molecule type" value="Genomic_DNA"/>
</dbReference>
<comment type="caution">
    <text evidence="5">The sequence shown here is derived from an EMBL/GenBank/DDBJ whole genome shotgun (WGS) entry which is preliminary data.</text>
</comment>
<accession>A0A4V2RZK1</accession>
<name>A0A4V2RZK1_9ACTN</name>
<dbReference type="AlphaFoldDB" id="A0A4V2RZK1"/>
<evidence type="ECO:0000313" key="6">
    <source>
        <dbReference type="Proteomes" id="UP000294508"/>
    </source>
</evidence>
<feature type="domain" description="HTH lacI-type" evidence="4">
    <location>
        <begin position="8"/>
        <end position="59"/>
    </location>
</feature>
<dbReference type="InterPro" id="IPR010982">
    <property type="entry name" value="Lambda_DNA-bd_dom_sf"/>
</dbReference>
<dbReference type="SUPFAM" id="SSF47413">
    <property type="entry name" value="lambda repressor-like DNA-binding domains"/>
    <property type="match status" value="1"/>
</dbReference>
<evidence type="ECO:0000256" key="3">
    <source>
        <dbReference type="ARBA" id="ARBA00023163"/>
    </source>
</evidence>
<keyword evidence="1" id="KW-0805">Transcription regulation</keyword>
<dbReference type="Gene3D" id="3.40.50.2300">
    <property type="match status" value="2"/>
</dbReference>
<keyword evidence="6" id="KW-1185">Reference proteome</keyword>
<dbReference type="GO" id="GO:0003700">
    <property type="term" value="F:DNA-binding transcription factor activity"/>
    <property type="evidence" value="ECO:0007669"/>
    <property type="project" value="TreeGrafter"/>
</dbReference>
<sequence length="337" mass="36293">MGREHRVRDIAVQAGLSETTVDRVLSGRAGVSARARRQVEQAMLDLDRQATQVRLGGRTLVIDLVMQAPSRFSWAVRTALEAALPGLRPAVLRARFDLSETASAAELIATLEKVRKRGSQGLILKAPDEPEVVEAVDKLVAAGIPVVTLVTDLPGSRRLAYVGIDNRSAGATAAYFLTQWLGDDPGSVLVTLSRGSFRGEEEREMGFRSTLRKLSPGRAVVELAETDGLDTTIHGQALAALTADPTINAVYSIGGGNRAIVQAFADLERPYRCFVAHDLDADNLALLRSGALSVVLNHDLPTDLHRACQHLLHAHRLLPNVPGTPSNLHPITPYNVP</sequence>
<dbReference type="GO" id="GO:0000976">
    <property type="term" value="F:transcription cis-regulatory region binding"/>
    <property type="evidence" value="ECO:0007669"/>
    <property type="project" value="TreeGrafter"/>
</dbReference>
<dbReference type="CDD" id="cd01392">
    <property type="entry name" value="HTH_LacI"/>
    <property type="match status" value="1"/>
</dbReference>
<organism evidence="5 6">
    <name type="scientific">Kribbella steppae</name>
    <dbReference type="NCBI Taxonomy" id="2512223"/>
    <lineage>
        <taxon>Bacteria</taxon>
        <taxon>Bacillati</taxon>
        <taxon>Actinomycetota</taxon>
        <taxon>Actinomycetes</taxon>
        <taxon>Propionibacteriales</taxon>
        <taxon>Kribbellaceae</taxon>
        <taxon>Kribbella</taxon>
    </lineage>
</organism>
<evidence type="ECO:0000256" key="2">
    <source>
        <dbReference type="ARBA" id="ARBA00023125"/>
    </source>
</evidence>
<dbReference type="SUPFAM" id="SSF53822">
    <property type="entry name" value="Periplasmic binding protein-like I"/>
    <property type="match status" value="1"/>
</dbReference>
<keyword evidence="2" id="KW-0238">DNA-binding</keyword>
<dbReference type="InterPro" id="IPR025997">
    <property type="entry name" value="SBP_2_dom"/>
</dbReference>
<evidence type="ECO:0000256" key="1">
    <source>
        <dbReference type="ARBA" id="ARBA00023015"/>
    </source>
</evidence>
<evidence type="ECO:0000313" key="5">
    <source>
        <dbReference type="EMBL" id="TCO26568.1"/>
    </source>
</evidence>
<dbReference type="PANTHER" id="PTHR30146">
    <property type="entry name" value="LACI-RELATED TRANSCRIPTIONAL REPRESSOR"/>
    <property type="match status" value="1"/>
</dbReference>
<dbReference type="InterPro" id="IPR000843">
    <property type="entry name" value="HTH_LacI"/>
</dbReference>
<protein>
    <submittedName>
        <fullName evidence="5">LacI family transcriptional regulator</fullName>
    </submittedName>
</protein>
<dbReference type="PANTHER" id="PTHR30146:SF152">
    <property type="entry name" value="TRANSCRIPTIONAL REGULATORY PROTEIN"/>
    <property type="match status" value="1"/>
</dbReference>
<dbReference type="Pfam" id="PF13407">
    <property type="entry name" value="Peripla_BP_4"/>
    <property type="match status" value="1"/>
</dbReference>
<dbReference type="Proteomes" id="UP000294508">
    <property type="component" value="Unassembled WGS sequence"/>
</dbReference>
<dbReference type="OrthoDB" id="9805774at2"/>
<reference evidence="5 6" key="1">
    <citation type="journal article" date="2015" name="Stand. Genomic Sci.">
        <title>Genomic Encyclopedia of Bacterial and Archaeal Type Strains, Phase III: the genomes of soil and plant-associated and newly described type strains.</title>
        <authorList>
            <person name="Whitman W.B."/>
            <person name="Woyke T."/>
            <person name="Klenk H.P."/>
            <person name="Zhou Y."/>
            <person name="Lilburn T.G."/>
            <person name="Beck B.J."/>
            <person name="De Vos P."/>
            <person name="Vandamme P."/>
            <person name="Eisen J.A."/>
            <person name="Garrity G."/>
            <person name="Hugenholtz P."/>
            <person name="Kyrpides N.C."/>
        </authorList>
    </citation>
    <scope>NUCLEOTIDE SEQUENCE [LARGE SCALE GENOMIC DNA]</scope>
    <source>
        <strain evidence="5 6">VKM Ac-2572</strain>
    </source>
</reference>
<gene>
    <name evidence="5" type="ORF">EV652_107461</name>
</gene>
<dbReference type="CDD" id="cd06307">
    <property type="entry name" value="PBP1_sugar_binding"/>
    <property type="match status" value="1"/>
</dbReference>
<keyword evidence="3" id="KW-0804">Transcription</keyword>